<dbReference type="Proteomes" id="UP001321760">
    <property type="component" value="Unassembled WGS sequence"/>
</dbReference>
<evidence type="ECO:0000313" key="2">
    <source>
        <dbReference type="EMBL" id="KAK4451357.1"/>
    </source>
</evidence>
<evidence type="ECO:0000313" key="3">
    <source>
        <dbReference type="Proteomes" id="UP001321760"/>
    </source>
</evidence>
<dbReference type="InterPro" id="IPR022025">
    <property type="entry name" value="Amidoligase_2"/>
</dbReference>
<evidence type="ECO:0000256" key="1">
    <source>
        <dbReference type="SAM" id="MobiDB-lite"/>
    </source>
</evidence>
<feature type="region of interest" description="Disordered" evidence="1">
    <location>
        <begin position="1"/>
        <end position="23"/>
    </location>
</feature>
<dbReference type="AlphaFoldDB" id="A0AAV9GVG2"/>
<protein>
    <submittedName>
        <fullName evidence="2">Uncharacterized protein</fullName>
    </submittedName>
</protein>
<proteinExistence type="predicted"/>
<dbReference type="PANTHER" id="PTHR36847:SF1">
    <property type="entry name" value="AMIDOLIGASE ENZYME"/>
    <property type="match status" value="1"/>
</dbReference>
<keyword evidence="3" id="KW-1185">Reference proteome</keyword>
<organism evidence="2 3">
    <name type="scientific">Podospora aff. communis PSN243</name>
    <dbReference type="NCBI Taxonomy" id="3040156"/>
    <lineage>
        <taxon>Eukaryota</taxon>
        <taxon>Fungi</taxon>
        <taxon>Dikarya</taxon>
        <taxon>Ascomycota</taxon>
        <taxon>Pezizomycotina</taxon>
        <taxon>Sordariomycetes</taxon>
        <taxon>Sordariomycetidae</taxon>
        <taxon>Sordariales</taxon>
        <taxon>Podosporaceae</taxon>
        <taxon>Podospora</taxon>
    </lineage>
</organism>
<dbReference type="Pfam" id="PF12224">
    <property type="entry name" value="Amidoligase_2"/>
    <property type="match status" value="1"/>
</dbReference>
<gene>
    <name evidence="2" type="ORF">QBC34DRAFT_447598</name>
</gene>
<name>A0AAV9GVG2_9PEZI</name>
<dbReference type="PANTHER" id="PTHR36847">
    <property type="entry name" value="AMIDOLIGASE ENZYME"/>
    <property type="match status" value="1"/>
</dbReference>
<comment type="caution">
    <text evidence="2">The sequence shown here is derived from an EMBL/GenBank/DDBJ whole genome shotgun (WGS) entry which is preliminary data.</text>
</comment>
<sequence>MAHRVVHFAPMAPPRHSHHHYRHHDDNLAPRVAPDFHFCVDIGLLVRSRNIQHASVRTLMDEVSARLRDNGLKNHIHYEGARENHKDWTLVEDKTIPTQPADHRFGMRVVSPFFRFGPGHGDTWLPLLDVLMSVLNYDFELTTHHQCNTSVHVVPARGYWLLGEAKGLATSAIYFERCLDALMPYYRRRTIWAKSNRHNPYMTKRTTAECVAAIQGQTNSFRQLAAHMNWCSANSPTGEALGQTIDFPHETFRWSFLGNSSDGHRTIEFRQPPGSTDAAEAIKWIMLVGCFARLSCAFSVRADEKPSLFGLGKWVRYEARVCSFNRLYVDELKRMFERADEPQFSPGAGRDPEVISADEVARLRWQQFVRILCH</sequence>
<reference evidence="2" key="2">
    <citation type="submission" date="2023-05" db="EMBL/GenBank/DDBJ databases">
        <authorList>
            <consortium name="Lawrence Berkeley National Laboratory"/>
            <person name="Steindorff A."/>
            <person name="Hensen N."/>
            <person name="Bonometti L."/>
            <person name="Westerberg I."/>
            <person name="Brannstrom I.O."/>
            <person name="Guillou S."/>
            <person name="Cros-Aarteil S."/>
            <person name="Calhoun S."/>
            <person name="Haridas S."/>
            <person name="Kuo A."/>
            <person name="Mondo S."/>
            <person name="Pangilinan J."/>
            <person name="Riley R."/>
            <person name="Labutti K."/>
            <person name="Andreopoulos B."/>
            <person name="Lipzen A."/>
            <person name="Chen C."/>
            <person name="Yanf M."/>
            <person name="Daum C."/>
            <person name="Ng V."/>
            <person name="Clum A."/>
            <person name="Ohm R."/>
            <person name="Martin F."/>
            <person name="Silar P."/>
            <person name="Natvig D."/>
            <person name="Lalanne C."/>
            <person name="Gautier V."/>
            <person name="Ament-Velasquez S.L."/>
            <person name="Kruys A."/>
            <person name="Hutchinson M.I."/>
            <person name="Powell A.J."/>
            <person name="Barry K."/>
            <person name="Miller A.N."/>
            <person name="Grigoriev I.V."/>
            <person name="Debuchy R."/>
            <person name="Gladieux P."/>
            <person name="Thoren M.H."/>
            <person name="Johannesson H."/>
        </authorList>
    </citation>
    <scope>NUCLEOTIDE SEQUENCE</scope>
    <source>
        <strain evidence="2">PSN243</strain>
    </source>
</reference>
<reference evidence="2" key="1">
    <citation type="journal article" date="2023" name="Mol. Phylogenet. Evol.">
        <title>Genome-scale phylogeny and comparative genomics of the fungal order Sordariales.</title>
        <authorList>
            <person name="Hensen N."/>
            <person name="Bonometti L."/>
            <person name="Westerberg I."/>
            <person name="Brannstrom I.O."/>
            <person name="Guillou S."/>
            <person name="Cros-Aarteil S."/>
            <person name="Calhoun S."/>
            <person name="Haridas S."/>
            <person name="Kuo A."/>
            <person name="Mondo S."/>
            <person name="Pangilinan J."/>
            <person name="Riley R."/>
            <person name="LaButti K."/>
            <person name="Andreopoulos B."/>
            <person name="Lipzen A."/>
            <person name="Chen C."/>
            <person name="Yan M."/>
            <person name="Daum C."/>
            <person name="Ng V."/>
            <person name="Clum A."/>
            <person name="Steindorff A."/>
            <person name="Ohm R.A."/>
            <person name="Martin F."/>
            <person name="Silar P."/>
            <person name="Natvig D.O."/>
            <person name="Lalanne C."/>
            <person name="Gautier V."/>
            <person name="Ament-Velasquez S.L."/>
            <person name="Kruys A."/>
            <person name="Hutchinson M.I."/>
            <person name="Powell A.J."/>
            <person name="Barry K."/>
            <person name="Miller A.N."/>
            <person name="Grigoriev I.V."/>
            <person name="Debuchy R."/>
            <person name="Gladieux P."/>
            <person name="Hiltunen Thoren M."/>
            <person name="Johannesson H."/>
        </authorList>
    </citation>
    <scope>NUCLEOTIDE SEQUENCE</scope>
    <source>
        <strain evidence="2">PSN243</strain>
    </source>
</reference>
<dbReference type="EMBL" id="MU865928">
    <property type="protein sequence ID" value="KAK4451357.1"/>
    <property type="molecule type" value="Genomic_DNA"/>
</dbReference>
<accession>A0AAV9GVG2</accession>